<dbReference type="EMBL" id="CP077710">
    <property type="protein sequence ID" value="QXR78225.1"/>
    <property type="molecule type" value="Genomic_DNA"/>
</dbReference>
<dbReference type="AlphaFoldDB" id="A0A3R0XNW3"/>
<dbReference type="InterPro" id="IPR029058">
    <property type="entry name" value="AB_hydrolase_fold"/>
</dbReference>
<comment type="similarity">
    <text evidence="1">Belongs to the thioesterase family.</text>
</comment>
<name>A0A3R0XNW3_SALET</name>
<dbReference type="SMART" id="SM00824">
    <property type="entry name" value="PKS_TE"/>
    <property type="match status" value="1"/>
</dbReference>
<evidence type="ECO:0000313" key="4">
    <source>
        <dbReference type="EMBL" id="MLU98436.1"/>
    </source>
</evidence>
<evidence type="ECO:0000259" key="3">
    <source>
        <dbReference type="SMART" id="SM00824"/>
    </source>
</evidence>
<dbReference type="Pfam" id="PF00975">
    <property type="entry name" value="Thioesterase"/>
    <property type="match status" value="1"/>
</dbReference>
<dbReference type="InterPro" id="IPR001031">
    <property type="entry name" value="Thioesterase"/>
</dbReference>
<evidence type="ECO:0000313" key="5">
    <source>
        <dbReference type="EMBL" id="QXR78225.1"/>
    </source>
</evidence>
<dbReference type="Proteomes" id="UP000885374">
    <property type="component" value="Unassembled WGS sequence"/>
</dbReference>
<dbReference type="GO" id="GO:0016787">
    <property type="term" value="F:hydrolase activity"/>
    <property type="evidence" value="ECO:0007669"/>
    <property type="project" value="UniProtKB-KW"/>
</dbReference>
<keyword evidence="2" id="KW-0378">Hydrolase</keyword>
<dbReference type="GO" id="GO:0008610">
    <property type="term" value="P:lipid biosynthetic process"/>
    <property type="evidence" value="ECO:0007669"/>
    <property type="project" value="TreeGrafter"/>
</dbReference>
<protein>
    <submittedName>
        <fullName evidence="4 5">Thioesterase</fullName>
    </submittedName>
</protein>
<evidence type="ECO:0000256" key="1">
    <source>
        <dbReference type="ARBA" id="ARBA00007169"/>
    </source>
</evidence>
<dbReference type="PANTHER" id="PTHR11487:SF0">
    <property type="entry name" value="S-ACYL FATTY ACID SYNTHASE THIOESTERASE, MEDIUM CHAIN"/>
    <property type="match status" value="1"/>
</dbReference>
<dbReference type="RefSeq" id="WP_108433790.1">
    <property type="nucleotide sequence ID" value="NZ_CP077710.1"/>
</dbReference>
<dbReference type="InterPro" id="IPR012223">
    <property type="entry name" value="TEII"/>
</dbReference>
<feature type="domain" description="Thioesterase TesA-like" evidence="3">
    <location>
        <begin position="48"/>
        <end position="242"/>
    </location>
</feature>
<gene>
    <name evidence="5" type="ORF">DAX88_004405</name>
    <name evidence="4" type="ORF">DRU74_17165</name>
</gene>
<proteinExistence type="inferred from homology"/>
<sequence length="255" mass="28471">MNSAWLRHAPVLSTARVKLFCLPHAGGNASLYQPWLTLLPTTVTLYQVCFPARLERFGQPMPDSFPALITALANEIQPVIDGPWAIFGHSMGGAVAHELVLELSRRGVPEPELLVISGREAPQFHQMGTLHQQADEALCRELIRLDRGNASALEHLEMREFILPAIRADYRLIETYRATPLGLLGCPLAIFWGTDDEELSETTTSGWRIWSKGAFHQRCFSGGHFYLNHHRKAVVCALCDLLHLHIDTFAAGESR</sequence>
<dbReference type="PANTHER" id="PTHR11487">
    <property type="entry name" value="THIOESTERASE"/>
    <property type="match status" value="1"/>
</dbReference>
<organism evidence="4">
    <name type="scientific">Salmonella enterica I</name>
    <dbReference type="NCBI Taxonomy" id="59201"/>
    <lineage>
        <taxon>Bacteria</taxon>
        <taxon>Pseudomonadati</taxon>
        <taxon>Pseudomonadota</taxon>
        <taxon>Gammaproteobacteria</taxon>
        <taxon>Enterobacterales</taxon>
        <taxon>Enterobacteriaceae</taxon>
        <taxon>Salmonella</taxon>
    </lineage>
</organism>
<dbReference type="SUPFAM" id="SSF53474">
    <property type="entry name" value="alpha/beta-Hydrolases"/>
    <property type="match status" value="1"/>
</dbReference>
<dbReference type="Gene3D" id="3.40.50.1820">
    <property type="entry name" value="alpha/beta hydrolase"/>
    <property type="match status" value="1"/>
</dbReference>
<reference evidence="5" key="3">
    <citation type="submission" date="2021-05" db="EMBL/GenBank/DDBJ databases">
        <title>Whole genome sequencing of cultured pathogen.</title>
        <authorList>
            <person name="Hoffmann M."/>
            <person name="Balkey M."/>
            <person name="Luo Y."/>
        </authorList>
    </citation>
    <scope>NUCLEOTIDE SEQUENCE</scope>
    <source>
        <strain evidence="5">CFSAN058540</strain>
    </source>
</reference>
<accession>A0A3R0XNW3</accession>
<accession>A0A8F6SZX7</accession>
<reference evidence="4" key="2">
    <citation type="submission" date="2018-07" db="EMBL/GenBank/DDBJ databases">
        <authorList>
            <person name="Ashton P.M."/>
            <person name="Dallman T."/>
            <person name="Nair S."/>
            <person name="De Pinna E."/>
            <person name="Peters T."/>
            <person name="Grant K."/>
        </authorList>
    </citation>
    <scope>NUCLEOTIDE SEQUENCE [LARGE SCALE GENOMIC DNA]</scope>
    <source>
        <strain evidence="4">157339</strain>
    </source>
</reference>
<reference evidence="5" key="1">
    <citation type="submission" date="2018-04" db="EMBL/GenBank/DDBJ databases">
        <authorList>
            <person name="Bell R."/>
        </authorList>
    </citation>
    <scope>NUCLEOTIDE SEQUENCE</scope>
    <source>
        <strain evidence="5">CFSAN058540</strain>
    </source>
</reference>
<evidence type="ECO:0000256" key="2">
    <source>
        <dbReference type="ARBA" id="ARBA00022801"/>
    </source>
</evidence>
<dbReference type="InterPro" id="IPR020802">
    <property type="entry name" value="TesA-like"/>
</dbReference>
<dbReference type="EMBL" id="RVHM01000022">
    <property type="protein sequence ID" value="MLU98436.1"/>
    <property type="molecule type" value="Genomic_DNA"/>
</dbReference>